<reference evidence="1" key="2">
    <citation type="submission" date="2011-04" db="EMBL/GenBank/DDBJ databases">
        <authorList>
            <person name="Genoscope - CEA"/>
        </authorList>
    </citation>
    <scope>NUCLEOTIDE SEQUENCE</scope>
    <source>
        <strain evidence="1">R229</strain>
    </source>
</reference>
<name>G2ZT49_9RALS</name>
<reference evidence="1" key="1">
    <citation type="journal article" date="2011" name="PLoS ONE">
        <title>Ralstonia syzygii, the Blood Disease Bacterium and some Asian R. solanacearum strains form a single genomic species despite divergent lifestyles.</title>
        <authorList>
            <person name="Remenant B."/>
            <person name="de Cambiaire J.C."/>
            <person name="Cellier G."/>
            <person name="Jacobs J.M."/>
            <person name="Mangenot S."/>
            <person name="Barbe V."/>
            <person name="Lajus A."/>
            <person name="Vallenet D."/>
            <person name="Medigue C."/>
            <person name="Fegan M."/>
            <person name="Allen C."/>
            <person name="Prior P."/>
        </authorList>
    </citation>
    <scope>NUCLEOTIDE SEQUENCE</scope>
    <source>
        <strain evidence="1">R229</strain>
    </source>
</reference>
<gene>
    <name evidence="1" type="ORF">BDB_30029</name>
</gene>
<organism evidence="1">
    <name type="scientific">blood disease bacterium R229</name>
    <dbReference type="NCBI Taxonomy" id="741978"/>
    <lineage>
        <taxon>Bacteria</taxon>
        <taxon>Pseudomonadati</taxon>
        <taxon>Pseudomonadota</taxon>
        <taxon>Betaproteobacteria</taxon>
        <taxon>Burkholderiales</taxon>
        <taxon>Burkholderiaceae</taxon>
        <taxon>Ralstonia</taxon>
        <taxon>Ralstonia solanacearum species complex</taxon>
    </lineage>
</organism>
<sequence>MTMAAPYGFINETTNEHHFWQAGQVVTDPADIKLLVERQAPLE</sequence>
<proteinExistence type="predicted"/>
<evidence type="ECO:0000313" key="1">
    <source>
        <dbReference type="EMBL" id="CCA82212.1"/>
    </source>
</evidence>
<dbReference type="AlphaFoldDB" id="G2ZT49"/>
<accession>G2ZT49</accession>
<protein>
    <submittedName>
        <fullName evidence="1">Uncharacterized protein</fullName>
    </submittedName>
</protein>
<dbReference type="EMBL" id="FR854076">
    <property type="protein sequence ID" value="CCA82212.1"/>
    <property type="molecule type" value="Genomic_DNA"/>
</dbReference>